<evidence type="ECO:0000313" key="2">
    <source>
        <dbReference type="EMBL" id="MCA9730325.1"/>
    </source>
</evidence>
<gene>
    <name evidence="2" type="ORF">KC729_21770</name>
</gene>
<accession>A0A956M5D1</accession>
<proteinExistence type="predicted"/>
<dbReference type="Gene3D" id="2.60.40.4070">
    <property type="match status" value="1"/>
</dbReference>
<reference evidence="2" key="2">
    <citation type="journal article" date="2021" name="Microbiome">
        <title>Successional dynamics and alternative stable states in a saline activated sludge microbial community over 9 years.</title>
        <authorList>
            <person name="Wang Y."/>
            <person name="Ye J."/>
            <person name="Ju F."/>
            <person name="Liu L."/>
            <person name="Boyd J.A."/>
            <person name="Deng Y."/>
            <person name="Parks D.H."/>
            <person name="Jiang X."/>
            <person name="Yin X."/>
            <person name="Woodcroft B.J."/>
            <person name="Tyson G.W."/>
            <person name="Hugenholtz P."/>
            <person name="Polz M.F."/>
            <person name="Zhang T."/>
        </authorList>
    </citation>
    <scope>NUCLEOTIDE SEQUENCE</scope>
    <source>
        <strain evidence="2">HKST-UBA01</strain>
    </source>
</reference>
<dbReference type="InterPro" id="IPR026444">
    <property type="entry name" value="Secre_tail"/>
</dbReference>
<protein>
    <submittedName>
        <fullName evidence="2">T9SS type A sorting domain-containing protein</fullName>
    </submittedName>
</protein>
<name>A0A956M5D1_UNCEI</name>
<dbReference type="AlphaFoldDB" id="A0A956M5D1"/>
<organism evidence="2 3">
    <name type="scientific">Eiseniibacteriota bacterium</name>
    <dbReference type="NCBI Taxonomy" id="2212470"/>
    <lineage>
        <taxon>Bacteria</taxon>
        <taxon>Candidatus Eiseniibacteriota</taxon>
    </lineage>
</organism>
<feature type="non-terminal residue" evidence="2">
    <location>
        <position position="1"/>
    </location>
</feature>
<evidence type="ECO:0000313" key="3">
    <source>
        <dbReference type="Proteomes" id="UP000697710"/>
    </source>
</evidence>
<feature type="domain" description="FlgD/Vpr Ig-like" evidence="1">
    <location>
        <begin position="214"/>
        <end position="276"/>
    </location>
</feature>
<reference evidence="2" key="1">
    <citation type="submission" date="2020-04" db="EMBL/GenBank/DDBJ databases">
        <authorList>
            <person name="Zhang T."/>
        </authorList>
    </citation>
    <scope>NUCLEOTIDE SEQUENCE</scope>
    <source>
        <strain evidence="2">HKST-UBA01</strain>
    </source>
</reference>
<dbReference type="Proteomes" id="UP000697710">
    <property type="component" value="Unassembled WGS sequence"/>
</dbReference>
<evidence type="ECO:0000259" key="1">
    <source>
        <dbReference type="Pfam" id="PF13860"/>
    </source>
</evidence>
<dbReference type="Pfam" id="PF13860">
    <property type="entry name" value="FlgD_ig"/>
    <property type="match status" value="1"/>
</dbReference>
<sequence length="287" mass="29519">AVATSGASFNTALNLYPPNGGSSVFNSGGGDRIDAQLNATGTWTVVIEDLGDSHAGTYGVSLANLTVGPYLTQADTDGGHIASTADIAGRIAPIPDFDPYQFNGVTGDTIHVSAVTTSGSINTMIYLYPPSGGSAVIATASDQVTLVLPSSGAWGLVIEDSGLNDTGTYNLTFETSGDVASVPGDPEVGETPLAPTRLALAAPVPNPCASNAALTFALPTDGPASLRIYDASGSLIRNLVHASLPAGTHRYEWDGRNEHGERVANGIYYLELRAGNEATRTKLVVVR</sequence>
<dbReference type="Gene3D" id="2.60.120.380">
    <property type="match status" value="1"/>
</dbReference>
<comment type="caution">
    <text evidence="2">The sequence shown here is derived from an EMBL/GenBank/DDBJ whole genome shotgun (WGS) entry which is preliminary data.</text>
</comment>
<dbReference type="InterPro" id="IPR025965">
    <property type="entry name" value="FlgD/Vpr_Ig-like"/>
</dbReference>
<dbReference type="NCBIfam" id="TIGR04183">
    <property type="entry name" value="Por_Secre_tail"/>
    <property type="match status" value="1"/>
</dbReference>
<dbReference type="EMBL" id="JAGQHR010001109">
    <property type="protein sequence ID" value="MCA9730325.1"/>
    <property type="molecule type" value="Genomic_DNA"/>
</dbReference>